<reference evidence="2 3" key="1">
    <citation type="submission" date="2024-07" db="EMBL/GenBank/DDBJ databases">
        <title>Chromosome-level genome assembly of the water stick insect Ranatra chinensis (Heteroptera: Nepidae).</title>
        <authorList>
            <person name="Liu X."/>
        </authorList>
    </citation>
    <scope>NUCLEOTIDE SEQUENCE [LARGE SCALE GENOMIC DNA]</scope>
    <source>
        <strain evidence="2">Cailab_2021Rc</strain>
        <tissue evidence="2">Muscle</tissue>
    </source>
</reference>
<name>A0ABD0YV11_9HEMI</name>
<organism evidence="2 3">
    <name type="scientific">Ranatra chinensis</name>
    <dbReference type="NCBI Taxonomy" id="642074"/>
    <lineage>
        <taxon>Eukaryota</taxon>
        <taxon>Metazoa</taxon>
        <taxon>Ecdysozoa</taxon>
        <taxon>Arthropoda</taxon>
        <taxon>Hexapoda</taxon>
        <taxon>Insecta</taxon>
        <taxon>Pterygota</taxon>
        <taxon>Neoptera</taxon>
        <taxon>Paraneoptera</taxon>
        <taxon>Hemiptera</taxon>
        <taxon>Heteroptera</taxon>
        <taxon>Panheteroptera</taxon>
        <taxon>Nepomorpha</taxon>
        <taxon>Nepidae</taxon>
        <taxon>Ranatrinae</taxon>
        <taxon>Ranatra</taxon>
    </lineage>
</organism>
<feature type="domain" description="Rapsyn myristoylation/linker region N-terminal" evidence="1">
    <location>
        <begin position="1"/>
        <end position="71"/>
    </location>
</feature>
<dbReference type="PANTHER" id="PTHR46574">
    <property type="entry name" value="43 KDA RECEPTOR-ASSOCIATED PROTEIN OF THE SYNAPSE"/>
    <property type="match status" value="1"/>
</dbReference>
<dbReference type="Gene3D" id="1.25.40.10">
    <property type="entry name" value="Tetratricopeptide repeat domain"/>
    <property type="match status" value="1"/>
</dbReference>
<dbReference type="SUPFAM" id="SSF48452">
    <property type="entry name" value="TPR-like"/>
    <property type="match status" value="1"/>
</dbReference>
<dbReference type="InterPro" id="IPR019568">
    <property type="entry name" value="Rapsyn_myristoylation/link_N"/>
</dbReference>
<dbReference type="EMBL" id="JBFDAA010000009">
    <property type="protein sequence ID" value="KAL1129013.1"/>
    <property type="molecule type" value="Genomic_DNA"/>
</dbReference>
<keyword evidence="3" id="KW-1185">Reference proteome</keyword>
<feature type="non-terminal residue" evidence="2">
    <location>
        <position position="1"/>
    </location>
</feature>
<dbReference type="InterPro" id="IPR052480">
    <property type="entry name" value="RAPsyn"/>
</dbReference>
<evidence type="ECO:0000259" key="1">
    <source>
        <dbReference type="Pfam" id="PF10579"/>
    </source>
</evidence>
<evidence type="ECO:0000313" key="3">
    <source>
        <dbReference type="Proteomes" id="UP001558652"/>
    </source>
</evidence>
<dbReference type="PANTHER" id="PTHR46574:SF1">
    <property type="entry name" value="43 KDA RECEPTOR-ASSOCIATED PROTEIN OF THE SYNAPSE"/>
    <property type="match status" value="1"/>
</dbReference>
<dbReference type="AlphaFoldDB" id="A0ABD0YV11"/>
<evidence type="ECO:0000313" key="2">
    <source>
        <dbReference type="EMBL" id="KAL1129013.1"/>
    </source>
</evidence>
<protein>
    <recommendedName>
        <fullName evidence="1">Rapsyn myristoylation/linker region N-terminal domain-containing protein</fullName>
    </recommendedName>
</protein>
<accession>A0ABD0YV11</accession>
<proteinExistence type="predicted"/>
<dbReference type="Pfam" id="PF10579">
    <property type="entry name" value="Rapsyn_N"/>
    <property type="match status" value="1"/>
</dbReference>
<dbReference type="InterPro" id="IPR011990">
    <property type="entry name" value="TPR-like_helical_dom_sf"/>
</dbReference>
<gene>
    <name evidence="2" type="ORF">AAG570_013545</name>
</gene>
<dbReference type="Proteomes" id="UP001558652">
    <property type="component" value="Unassembled WGS sequence"/>
</dbReference>
<sequence>VEQGLRLYNQHKQQAAVTKWRSALKRIRKRSDKFILLGYLYQAYMDWGKYRDSLELAHRQLNMAEEADSPNLRAEAYLNLARAHERMGGLERALACARHSLYNECDQCRTAGLVQVSVGTLHLELATFCKALQAFQQAHSIAHRIQDPALELQVTR</sequence>
<comment type="caution">
    <text evidence="2">The sequence shown here is derived from an EMBL/GenBank/DDBJ whole genome shotgun (WGS) entry which is preliminary data.</text>
</comment>